<evidence type="ECO:0000313" key="2">
    <source>
        <dbReference type="EMBL" id="MDR6528421.1"/>
    </source>
</evidence>
<dbReference type="EMBL" id="JAVDQY010000005">
    <property type="protein sequence ID" value="MDR6528421.1"/>
    <property type="molecule type" value="Genomic_DNA"/>
</dbReference>
<sequence length="273" mass="29250">MKRKKILAMSAIFGLSFLNAQVGINTSTPDLSAILHLESPNKGFLPTRLTLTSPTDGVTIPKPATGLVVYHKGTGSMGAGIYVNIGTPAAPQWTKSAGGGQDNSDTHGSNVYKAKYRGRNAANSAGVYSKPDLIIPELNLMVRFAIVGGSTTSGSNALTGSNRLQVRLINQPATDVTITSYSHWHGPVTHNSRGVNLSFTSANFDQWQNTDAEAWNNQWGYYYLLYSSEVRAVKSPKDFAMNLYGICGYGNSIAAGPQNDGSDEMYSLAAEVF</sequence>
<comment type="caution">
    <text evidence="2">The sequence shown here is derived from an EMBL/GenBank/DDBJ whole genome shotgun (WGS) entry which is preliminary data.</text>
</comment>
<gene>
    <name evidence="2" type="ORF">J2787_003858</name>
</gene>
<feature type="chain" id="PRO_5042073294" evidence="1">
    <location>
        <begin position="21"/>
        <end position="273"/>
    </location>
</feature>
<keyword evidence="1" id="KW-0732">Signal</keyword>
<accession>A0AAE4C3C1</accession>
<name>A0AAE4C3C1_9FLAO</name>
<dbReference type="AlphaFoldDB" id="A0AAE4C3C1"/>
<reference evidence="2" key="1">
    <citation type="submission" date="2023-07" db="EMBL/GenBank/DDBJ databases">
        <title>Sorghum-associated microbial communities from plants grown in Nebraska, USA.</title>
        <authorList>
            <person name="Schachtman D."/>
        </authorList>
    </citation>
    <scope>NUCLEOTIDE SEQUENCE</scope>
    <source>
        <strain evidence="2">DS2360</strain>
    </source>
</reference>
<dbReference type="RefSeq" id="WP_202271861.1">
    <property type="nucleotide sequence ID" value="NZ_JAVDQY010000005.1"/>
</dbReference>
<dbReference type="Proteomes" id="UP001184861">
    <property type="component" value="Unassembled WGS sequence"/>
</dbReference>
<protein>
    <submittedName>
        <fullName evidence="2">Uncharacterized protein</fullName>
    </submittedName>
</protein>
<evidence type="ECO:0000313" key="3">
    <source>
        <dbReference type="Proteomes" id="UP001184861"/>
    </source>
</evidence>
<proteinExistence type="predicted"/>
<feature type="signal peptide" evidence="1">
    <location>
        <begin position="1"/>
        <end position="20"/>
    </location>
</feature>
<organism evidence="2 3">
    <name type="scientific">Chryseobacterium rhizosphaerae</name>
    <dbReference type="NCBI Taxonomy" id="395937"/>
    <lineage>
        <taxon>Bacteria</taxon>
        <taxon>Pseudomonadati</taxon>
        <taxon>Bacteroidota</taxon>
        <taxon>Flavobacteriia</taxon>
        <taxon>Flavobacteriales</taxon>
        <taxon>Weeksellaceae</taxon>
        <taxon>Chryseobacterium group</taxon>
        <taxon>Chryseobacterium</taxon>
    </lineage>
</organism>
<evidence type="ECO:0000256" key="1">
    <source>
        <dbReference type="SAM" id="SignalP"/>
    </source>
</evidence>